<dbReference type="PANTHER" id="PTHR45790">
    <property type="entry name" value="SIROHEME SYNTHASE-RELATED"/>
    <property type="match status" value="1"/>
</dbReference>
<dbReference type="GO" id="GO:0004852">
    <property type="term" value="F:uroporphyrinogen-III synthase activity"/>
    <property type="evidence" value="ECO:0007669"/>
    <property type="project" value="InterPro"/>
</dbReference>
<dbReference type="EMBL" id="CASHTH010001226">
    <property type="protein sequence ID" value="CAI8012967.1"/>
    <property type="molecule type" value="Genomic_DNA"/>
</dbReference>
<keyword evidence="2 6" id="KW-0489">Methyltransferase</keyword>
<dbReference type="PANTHER" id="PTHR45790:SF3">
    <property type="entry name" value="S-ADENOSYL-L-METHIONINE-DEPENDENT UROPORPHYRINOGEN III METHYLTRANSFERASE, CHLOROPLASTIC"/>
    <property type="match status" value="1"/>
</dbReference>
<evidence type="ECO:0000256" key="6">
    <source>
        <dbReference type="RuleBase" id="RU003960"/>
    </source>
</evidence>
<dbReference type="FunFam" id="3.30.950.10:FF:000001">
    <property type="entry name" value="Siroheme synthase"/>
    <property type="match status" value="1"/>
</dbReference>
<dbReference type="CDD" id="cd06578">
    <property type="entry name" value="HemD"/>
    <property type="match status" value="1"/>
</dbReference>
<evidence type="ECO:0000259" key="7">
    <source>
        <dbReference type="Pfam" id="PF00590"/>
    </source>
</evidence>
<evidence type="ECO:0000256" key="1">
    <source>
        <dbReference type="ARBA" id="ARBA00012162"/>
    </source>
</evidence>
<dbReference type="InterPro" id="IPR000878">
    <property type="entry name" value="4pyrrol_Mease"/>
</dbReference>
<name>A0AA35RKZ8_GEOBA</name>
<sequence length="643" mass="67853">MSISLEVQEKAKAIILAGLRAQPHGSVRFCDIHATVRLDADDEEFLDISVIYDGPRADLNFRLLISLHDEIEPQLREMGIRHVPSVGYIDKAECGQPLAKTSATLPPSSAGERTNRTLYGQSGQRIDGCAMKTGKVYLVGAGPGDPGLLTVKGAQALAAAQVVVYDRLLDPSLVALAPTSAERVFVGKERGRQALTQAGINELLVAEGSAGKTVVRLKGGDPFVFGRGGEEAMALGEAGVPFEIVPGVTSAVAAAAYAGIPVTHRGVSTAVTIVTGSEDPSKGETTTDWTALAKTGGTLVTLMGWAALPGIAATLQANGMAGDTPAALVQWGTWSRQRTVTGTIADIAERGKAAGLGAPVIAIIGEVARLREDIAWFDRRPLWGKRVLVTRSRTQASRMIELLTELGAEPIELPSIEIGPLDDYGDLDDALKETAHVPGRWVIFTSVNSVEYVWERLRALGKDARYFAGATVGAIGPATARALRERGIEPDFIPRRSVSEEVIAELSEIDWTGRLALLPGSAIGRDALAAGLTALAADVRRVPAYRNVRPEGIAERARTAFERGIDVVTFTSSSTVRNLFDILGVDRHLLQGSAVACIGPITAATAVELGLTVDIMAAEHNVEGLADALVAHFSGGQNAVATR</sequence>
<dbReference type="InterPro" id="IPR003043">
    <property type="entry name" value="Uropor_MeTrfase_CS"/>
</dbReference>
<evidence type="ECO:0000313" key="9">
    <source>
        <dbReference type="EMBL" id="CAI8012967.1"/>
    </source>
</evidence>
<proteinExistence type="inferred from homology"/>
<dbReference type="InterPro" id="IPR014776">
    <property type="entry name" value="4pyrrole_Mease_sub2"/>
</dbReference>
<evidence type="ECO:0000256" key="4">
    <source>
        <dbReference type="ARBA" id="ARBA00022691"/>
    </source>
</evidence>
<dbReference type="InterPro" id="IPR006366">
    <property type="entry name" value="CobA/CysG_C"/>
</dbReference>
<dbReference type="InterPro" id="IPR003754">
    <property type="entry name" value="4pyrrol_synth_uPrphyn_synth"/>
</dbReference>
<dbReference type="Gene3D" id="3.40.1010.10">
    <property type="entry name" value="Cobalt-precorrin-4 Transmethylase, Domain 1"/>
    <property type="match status" value="1"/>
</dbReference>
<dbReference type="Pfam" id="PF00590">
    <property type="entry name" value="TP_methylase"/>
    <property type="match status" value="1"/>
</dbReference>
<evidence type="ECO:0000256" key="5">
    <source>
        <dbReference type="ARBA" id="ARBA00023244"/>
    </source>
</evidence>
<dbReference type="AlphaFoldDB" id="A0AA35RKZ8"/>
<dbReference type="Gene3D" id="3.30.950.10">
    <property type="entry name" value="Methyltransferase, Cobalt-precorrin-4 Transmethylase, Domain 2"/>
    <property type="match status" value="1"/>
</dbReference>
<dbReference type="Pfam" id="PF02602">
    <property type="entry name" value="HEM4"/>
    <property type="match status" value="1"/>
</dbReference>
<evidence type="ECO:0000259" key="8">
    <source>
        <dbReference type="Pfam" id="PF02602"/>
    </source>
</evidence>
<dbReference type="SUPFAM" id="SSF69618">
    <property type="entry name" value="HemD-like"/>
    <property type="match status" value="1"/>
</dbReference>
<keyword evidence="4" id="KW-0949">S-adenosyl-L-methionine</keyword>
<dbReference type="NCBIfam" id="TIGR01469">
    <property type="entry name" value="cobA_cysG_Cterm"/>
    <property type="match status" value="1"/>
</dbReference>
<dbReference type="FunFam" id="3.40.1010.10:FF:000001">
    <property type="entry name" value="Siroheme synthase"/>
    <property type="match status" value="1"/>
</dbReference>
<dbReference type="SUPFAM" id="SSF53790">
    <property type="entry name" value="Tetrapyrrole methylase"/>
    <property type="match status" value="1"/>
</dbReference>
<protein>
    <recommendedName>
        <fullName evidence="1">uroporphyrinogen-III C-methyltransferase</fullName>
        <ecNumber evidence="1">2.1.1.107</ecNumber>
    </recommendedName>
</protein>
<keyword evidence="10" id="KW-1185">Reference proteome</keyword>
<evidence type="ECO:0000313" key="10">
    <source>
        <dbReference type="Proteomes" id="UP001174909"/>
    </source>
</evidence>
<accession>A0AA35RKZ8</accession>
<dbReference type="GO" id="GO:0019354">
    <property type="term" value="P:siroheme biosynthetic process"/>
    <property type="evidence" value="ECO:0007669"/>
    <property type="project" value="InterPro"/>
</dbReference>
<dbReference type="Gene3D" id="3.40.50.10090">
    <property type="match status" value="2"/>
</dbReference>
<organism evidence="9 10">
    <name type="scientific">Geodia barretti</name>
    <name type="common">Barrett's horny sponge</name>
    <dbReference type="NCBI Taxonomy" id="519541"/>
    <lineage>
        <taxon>Eukaryota</taxon>
        <taxon>Metazoa</taxon>
        <taxon>Porifera</taxon>
        <taxon>Demospongiae</taxon>
        <taxon>Heteroscleromorpha</taxon>
        <taxon>Tetractinellida</taxon>
        <taxon>Astrophorina</taxon>
        <taxon>Geodiidae</taxon>
        <taxon>Geodia</taxon>
    </lineage>
</organism>
<dbReference type="InterPro" id="IPR035996">
    <property type="entry name" value="4pyrrol_Methylase_sf"/>
</dbReference>
<dbReference type="NCBIfam" id="NF004790">
    <property type="entry name" value="PRK06136.1"/>
    <property type="match status" value="1"/>
</dbReference>
<dbReference type="InterPro" id="IPR036108">
    <property type="entry name" value="4pyrrol_syn_uPrphyn_synt_sf"/>
</dbReference>
<dbReference type="Proteomes" id="UP001174909">
    <property type="component" value="Unassembled WGS sequence"/>
</dbReference>
<dbReference type="EC" id="2.1.1.107" evidence="1"/>
<comment type="similarity">
    <text evidence="6">Belongs to the precorrin methyltransferase family.</text>
</comment>
<feature type="domain" description="Tetrapyrrole methylase" evidence="7">
    <location>
        <begin position="135"/>
        <end position="347"/>
    </location>
</feature>
<reference evidence="9" key="1">
    <citation type="submission" date="2023-03" db="EMBL/GenBank/DDBJ databases">
        <authorList>
            <person name="Steffen K."/>
            <person name="Cardenas P."/>
        </authorList>
    </citation>
    <scope>NUCLEOTIDE SEQUENCE</scope>
</reference>
<evidence type="ECO:0000256" key="3">
    <source>
        <dbReference type="ARBA" id="ARBA00022679"/>
    </source>
</evidence>
<evidence type="ECO:0000256" key="2">
    <source>
        <dbReference type="ARBA" id="ARBA00022603"/>
    </source>
</evidence>
<dbReference type="InterPro" id="IPR014777">
    <property type="entry name" value="4pyrrole_Mease_sub1"/>
</dbReference>
<dbReference type="PROSITE" id="PS00840">
    <property type="entry name" value="SUMT_2"/>
    <property type="match status" value="1"/>
</dbReference>
<dbReference type="GO" id="GO:0004851">
    <property type="term" value="F:uroporphyrin-III C-methyltransferase activity"/>
    <property type="evidence" value="ECO:0007669"/>
    <property type="project" value="UniProtKB-EC"/>
</dbReference>
<keyword evidence="5" id="KW-0627">Porphyrin biosynthesis</keyword>
<dbReference type="CDD" id="cd11642">
    <property type="entry name" value="SUMT"/>
    <property type="match status" value="1"/>
</dbReference>
<comment type="caution">
    <text evidence="9">The sequence shown here is derived from an EMBL/GenBank/DDBJ whole genome shotgun (WGS) entry which is preliminary data.</text>
</comment>
<keyword evidence="3 6" id="KW-0808">Transferase</keyword>
<gene>
    <name evidence="9" type="ORF">GBAR_LOCUS8271</name>
</gene>
<dbReference type="GO" id="GO:0032259">
    <property type="term" value="P:methylation"/>
    <property type="evidence" value="ECO:0007669"/>
    <property type="project" value="UniProtKB-KW"/>
</dbReference>
<dbReference type="InterPro" id="IPR050161">
    <property type="entry name" value="Siro_Cobalamin_biosynth"/>
</dbReference>
<dbReference type="PROSITE" id="PS00839">
    <property type="entry name" value="SUMT_1"/>
    <property type="match status" value="1"/>
</dbReference>
<feature type="domain" description="Tetrapyrrole biosynthesis uroporphyrinogen III synthase" evidence="8">
    <location>
        <begin position="398"/>
        <end position="626"/>
    </location>
</feature>